<name>A0A814ZLF7_9BILA</name>
<sequence>YHGESLIHVAQFALQGKKLQREEKESWHDFNATISKDIAANIPAAV</sequence>
<gene>
    <name evidence="1" type="ORF">GPM918_LOCUS25848</name>
    <name evidence="2" type="ORF">SRO942_LOCUS25905</name>
</gene>
<dbReference type="EMBL" id="CAJNOQ010010178">
    <property type="protein sequence ID" value="CAF1244995.1"/>
    <property type="molecule type" value="Genomic_DNA"/>
</dbReference>
<evidence type="ECO:0000313" key="3">
    <source>
        <dbReference type="Proteomes" id="UP000663829"/>
    </source>
</evidence>
<dbReference type="AlphaFoldDB" id="A0A814ZLF7"/>
<proteinExistence type="predicted"/>
<dbReference type="Proteomes" id="UP000663829">
    <property type="component" value="Unassembled WGS sequence"/>
</dbReference>
<reference evidence="1" key="1">
    <citation type="submission" date="2021-02" db="EMBL/GenBank/DDBJ databases">
        <authorList>
            <person name="Nowell W R."/>
        </authorList>
    </citation>
    <scope>NUCLEOTIDE SEQUENCE</scope>
</reference>
<feature type="non-terminal residue" evidence="1">
    <location>
        <position position="1"/>
    </location>
</feature>
<dbReference type="Proteomes" id="UP000681722">
    <property type="component" value="Unassembled WGS sequence"/>
</dbReference>
<evidence type="ECO:0000313" key="2">
    <source>
        <dbReference type="EMBL" id="CAF4010386.1"/>
    </source>
</evidence>
<organism evidence="1 3">
    <name type="scientific">Didymodactylos carnosus</name>
    <dbReference type="NCBI Taxonomy" id="1234261"/>
    <lineage>
        <taxon>Eukaryota</taxon>
        <taxon>Metazoa</taxon>
        <taxon>Spiralia</taxon>
        <taxon>Gnathifera</taxon>
        <taxon>Rotifera</taxon>
        <taxon>Eurotatoria</taxon>
        <taxon>Bdelloidea</taxon>
        <taxon>Philodinida</taxon>
        <taxon>Philodinidae</taxon>
        <taxon>Didymodactylos</taxon>
    </lineage>
</organism>
<comment type="caution">
    <text evidence="1">The sequence shown here is derived from an EMBL/GenBank/DDBJ whole genome shotgun (WGS) entry which is preliminary data.</text>
</comment>
<accession>A0A814ZLF7</accession>
<protein>
    <submittedName>
        <fullName evidence="1">Uncharacterized protein</fullName>
    </submittedName>
</protein>
<evidence type="ECO:0000313" key="1">
    <source>
        <dbReference type="EMBL" id="CAF1244995.1"/>
    </source>
</evidence>
<keyword evidence="3" id="KW-1185">Reference proteome</keyword>
<dbReference type="EMBL" id="CAJOBC010012002">
    <property type="protein sequence ID" value="CAF4010386.1"/>
    <property type="molecule type" value="Genomic_DNA"/>
</dbReference>